<protein>
    <submittedName>
        <fullName evidence="1">Uncharacterized protein</fullName>
    </submittedName>
</protein>
<reference evidence="1 2" key="1">
    <citation type="journal article" date="2019" name="Sci. Rep.">
        <title>Orb-weaving spider Araneus ventricosus genome elucidates the spidroin gene catalogue.</title>
        <authorList>
            <person name="Kono N."/>
            <person name="Nakamura H."/>
            <person name="Ohtoshi R."/>
            <person name="Moran D.A.P."/>
            <person name="Shinohara A."/>
            <person name="Yoshida Y."/>
            <person name="Fujiwara M."/>
            <person name="Mori M."/>
            <person name="Tomita M."/>
            <person name="Arakawa K."/>
        </authorList>
    </citation>
    <scope>NUCLEOTIDE SEQUENCE [LARGE SCALE GENOMIC DNA]</scope>
</reference>
<comment type="caution">
    <text evidence="1">The sequence shown here is derived from an EMBL/GenBank/DDBJ whole genome shotgun (WGS) entry which is preliminary data.</text>
</comment>
<dbReference type="AlphaFoldDB" id="A0A4Y2IDC0"/>
<keyword evidence="2" id="KW-1185">Reference proteome</keyword>
<organism evidence="1 2">
    <name type="scientific">Araneus ventricosus</name>
    <name type="common">Orbweaver spider</name>
    <name type="synonym">Epeira ventricosa</name>
    <dbReference type="NCBI Taxonomy" id="182803"/>
    <lineage>
        <taxon>Eukaryota</taxon>
        <taxon>Metazoa</taxon>
        <taxon>Ecdysozoa</taxon>
        <taxon>Arthropoda</taxon>
        <taxon>Chelicerata</taxon>
        <taxon>Arachnida</taxon>
        <taxon>Araneae</taxon>
        <taxon>Araneomorphae</taxon>
        <taxon>Entelegynae</taxon>
        <taxon>Araneoidea</taxon>
        <taxon>Araneidae</taxon>
        <taxon>Araneus</taxon>
    </lineage>
</organism>
<dbReference type="Proteomes" id="UP000499080">
    <property type="component" value="Unassembled WGS sequence"/>
</dbReference>
<evidence type="ECO:0000313" key="2">
    <source>
        <dbReference type="Proteomes" id="UP000499080"/>
    </source>
</evidence>
<accession>A0A4Y2IDC0</accession>
<name>A0A4Y2IDC0_ARAVE</name>
<dbReference type="EMBL" id="BGPR01002568">
    <property type="protein sequence ID" value="GBM75615.1"/>
    <property type="molecule type" value="Genomic_DNA"/>
</dbReference>
<sequence>MDPFCCRSKKCRTMLRIMAQPENMLMYNKVLRPPTVSKPTPATIHPIPPTPQLGSVWYRSVATCKVSRLKIQKMLRHLEENQDLFRINYHTFQ</sequence>
<gene>
    <name evidence="1" type="ORF">AVEN_101308_1</name>
</gene>
<proteinExistence type="predicted"/>
<evidence type="ECO:0000313" key="1">
    <source>
        <dbReference type="EMBL" id="GBM75615.1"/>
    </source>
</evidence>